<dbReference type="Proteomes" id="UP001302696">
    <property type="component" value="Chromosome"/>
</dbReference>
<proteinExistence type="predicted"/>
<evidence type="ECO:0000313" key="1">
    <source>
        <dbReference type="EMBL" id="WPC20871.1"/>
    </source>
</evidence>
<evidence type="ECO:0000313" key="2">
    <source>
        <dbReference type="Proteomes" id="UP001302696"/>
    </source>
</evidence>
<dbReference type="RefSeq" id="WP_323708959.1">
    <property type="nucleotide sequence ID" value="NZ_CP104778.1"/>
</dbReference>
<protein>
    <recommendedName>
        <fullName evidence="3">Transposase</fullName>
    </recommendedName>
</protein>
<organism evidence="1 2">
    <name type="scientific">Pediococcus inopinatus</name>
    <dbReference type="NCBI Taxonomy" id="114090"/>
    <lineage>
        <taxon>Bacteria</taxon>
        <taxon>Bacillati</taxon>
        <taxon>Bacillota</taxon>
        <taxon>Bacilli</taxon>
        <taxon>Lactobacillales</taxon>
        <taxon>Lactobacillaceae</taxon>
        <taxon>Pediococcus</taxon>
    </lineage>
</organism>
<keyword evidence="2" id="KW-1185">Reference proteome</keyword>
<accession>A0ABZ0Q1Q4</accession>
<gene>
    <name evidence="1" type="ORF">N6G96_06060</name>
</gene>
<name>A0ABZ0Q1Q4_9LACO</name>
<reference evidence="2" key="1">
    <citation type="submission" date="2024-06" db="EMBL/GenBank/DDBJ databases">
        <authorList>
            <person name="Chang H.C."/>
            <person name="Mun S.Y."/>
        </authorList>
    </citation>
    <scope>NUCLEOTIDE SEQUENCE [LARGE SCALE GENOMIC DNA]</scope>
    <source>
        <strain evidence="2">KT1</strain>
    </source>
</reference>
<evidence type="ECO:0008006" key="3">
    <source>
        <dbReference type="Google" id="ProtNLM"/>
    </source>
</evidence>
<sequence length="72" mass="8368">MKRRIKRGLNYITDNIVATIVYEDNCMPVYSADISETDINTIKSYRFIHNHVKVKNHVINLDSLSEDGYHAI</sequence>
<dbReference type="EMBL" id="CP104778">
    <property type="protein sequence ID" value="WPC20871.1"/>
    <property type="molecule type" value="Genomic_DNA"/>
</dbReference>